<reference evidence="1" key="1">
    <citation type="submission" date="2020-08" db="EMBL/GenBank/DDBJ databases">
        <title>Genetic structure, function and evolution of capsule biosynthesis loci in Vibrio parahaemolyticus.</title>
        <authorList>
            <person name="Li L."/>
            <person name="Bian S."/>
        </authorList>
    </citation>
    <scope>NUCLEOTIDE SEQUENCE</scope>
    <source>
        <strain evidence="1">VP315</strain>
    </source>
</reference>
<accession>A0A7M1VUH1</accession>
<sequence length="363" mass="41632">MSEIEINNIYELCSFIDSNSKYDKVSIDLTEISEYGNLKHTLKHLLWKLNLGGTAELKFAGENKFLHDVHSLSFWQLKFSLINTLANDVRILGMEDDRVLIEKCKENYCINGVSFGIVFSGNKNEEEQLLNSLFSIQSAIFHSDLLNVEVVVCGPSNYDFNLIKDNLSIDVKYLTFDDVYDMESNRFLISKKKNFLINELSYDACVISHTRISFNNDFISKLNNKKFDIASPLILDSNTNKPYLGFVLTGSYDASKLNSKKTITGQMLTSHYFKLMKKRVAYSDGGVIIFNKNNIKHIFNENLAWGEGEDVDFCAQNYFAGCITDYLKDVICYSTKNKVNQSKLKNNRVINKIRCKLIEFGFF</sequence>
<protein>
    <submittedName>
        <fullName evidence="1">Uncharacterized protein</fullName>
    </submittedName>
</protein>
<proteinExistence type="predicted"/>
<dbReference type="SUPFAM" id="SSF53448">
    <property type="entry name" value="Nucleotide-diphospho-sugar transferases"/>
    <property type="match status" value="1"/>
</dbReference>
<dbReference type="EMBL" id="MT898114">
    <property type="protein sequence ID" value="QOS18741.1"/>
    <property type="molecule type" value="Genomic_DNA"/>
</dbReference>
<organism evidence="1">
    <name type="scientific">Vibrio parahaemolyticus</name>
    <dbReference type="NCBI Taxonomy" id="670"/>
    <lineage>
        <taxon>Bacteria</taxon>
        <taxon>Pseudomonadati</taxon>
        <taxon>Pseudomonadota</taxon>
        <taxon>Gammaproteobacteria</taxon>
        <taxon>Vibrionales</taxon>
        <taxon>Vibrionaceae</taxon>
        <taxon>Vibrio</taxon>
    </lineage>
</organism>
<dbReference type="InterPro" id="IPR029044">
    <property type="entry name" value="Nucleotide-diphossugar_trans"/>
</dbReference>
<evidence type="ECO:0000313" key="1">
    <source>
        <dbReference type="EMBL" id="QOS18741.1"/>
    </source>
</evidence>
<name>A0A7M1VUH1_VIBPH</name>
<dbReference type="AlphaFoldDB" id="A0A7M1VUH1"/>
<gene>
    <name evidence="1" type="ORF">VP315_00015</name>
</gene>